<dbReference type="AlphaFoldDB" id="A0A6N6VF44"/>
<dbReference type="Proteomes" id="UP000468901">
    <property type="component" value="Unassembled WGS sequence"/>
</dbReference>
<evidence type="ECO:0000313" key="2">
    <source>
        <dbReference type="Proteomes" id="UP000468901"/>
    </source>
</evidence>
<name>A0A6N6VF44_9HYPH</name>
<sequence>MAEPRILLTFAGSMDFQYRHTTVGDVMALYNVATRLVQQGLRPRIAWGGNLFELDPLRVDIRAVPPDAVDCLVFVCGPLAKFIGTLCNRFEKAKKIAVGVSVIERLGTERLFDAVVPRDSAAYSTFDLAVADVGWPHLYVDQRHQAPGLGVCLVGPQAEYFASDKSDAVAATIEKLKSELRLPSIGLNTLIYPARPNIYCAEMELQSRQILVTTRMHATLLSVFHRLPVISVDQIEGGAKVTRLNTKVGIDTIQVSNDVGPRLLNVLRDAISSRGESIRPSVAQRQKLIELSRDALEMSVTKILNYI</sequence>
<dbReference type="RefSeq" id="WP_152216731.1">
    <property type="nucleotide sequence ID" value="NZ_JBAQYD010000274.1"/>
</dbReference>
<dbReference type="EMBL" id="WESC01000011">
    <property type="protein sequence ID" value="KAB7739275.1"/>
    <property type="molecule type" value="Genomic_DNA"/>
</dbReference>
<keyword evidence="2" id="KW-1185">Reference proteome</keyword>
<gene>
    <name evidence="1" type="ORF">F2P47_12620</name>
</gene>
<proteinExistence type="predicted"/>
<accession>A0A6N6VF44</accession>
<protein>
    <recommendedName>
        <fullName evidence="3">Polysaccharide pyruvyl transferase domain-containing protein</fullName>
    </recommendedName>
</protein>
<evidence type="ECO:0008006" key="3">
    <source>
        <dbReference type="Google" id="ProtNLM"/>
    </source>
</evidence>
<comment type="caution">
    <text evidence="1">The sequence shown here is derived from an EMBL/GenBank/DDBJ whole genome shotgun (WGS) entry which is preliminary data.</text>
</comment>
<evidence type="ECO:0000313" key="1">
    <source>
        <dbReference type="EMBL" id="KAB7739275.1"/>
    </source>
</evidence>
<reference evidence="1 2" key="1">
    <citation type="submission" date="2019-09" db="EMBL/GenBank/DDBJ databases">
        <title>Parvibaculum sedimenti sp. nov., isolated from sediment.</title>
        <authorList>
            <person name="Wang Y."/>
        </authorList>
    </citation>
    <scope>NUCLEOTIDE SEQUENCE [LARGE SCALE GENOMIC DNA]</scope>
    <source>
        <strain evidence="1 2">HXT-9</strain>
    </source>
</reference>
<organism evidence="1 2">
    <name type="scientific">Parvibaculum sedimenti</name>
    <dbReference type="NCBI Taxonomy" id="2608632"/>
    <lineage>
        <taxon>Bacteria</taxon>
        <taxon>Pseudomonadati</taxon>
        <taxon>Pseudomonadota</taxon>
        <taxon>Alphaproteobacteria</taxon>
        <taxon>Hyphomicrobiales</taxon>
        <taxon>Parvibaculaceae</taxon>
        <taxon>Parvibaculum</taxon>
    </lineage>
</organism>